<dbReference type="InterPro" id="IPR036280">
    <property type="entry name" value="Multihaem_cyt_sf"/>
</dbReference>
<dbReference type="AlphaFoldDB" id="A0A0F9NRA2"/>
<organism evidence="2">
    <name type="scientific">marine sediment metagenome</name>
    <dbReference type="NCBI Taxonomy" id="412755"/>
    <lineage>
        <taxon>unclassified sequences</taxon>
        <taxon>metagenomes</taxon>
        <taxon>ecological metagenomes</taxon>
    </lineage>
</organism>
<dbReference type="Gene3D" id="3.90.10.10">
    <property type="entry name" value="Cytochrome C3"/>
    <property type="match status" value="1"/>
</dbReference>
<dbReference type="EMBL" id="LAZR01006546">
    <property type="protein sequence ID" value="KKM91345.1"/>
    <property type="molecule type" value="Genomic_DNA"/>
</dbReference>
<comment type="caution">
    <text evidence="2">The sequence shown here is derived from an EMBL/GenBank/DDBJ whole genome shotgun (WGS) entry which is preliminary data.</text>
</comment>
<name>A0A0F9NRA2_9ZZZZ</name>
<evidence type="ECO:0000259" key="1">
    <source>
        <dbReference type="Pfam" id="PF09699"/>
    </source>
</evidence>
<dbReference type="InterPro" id="IPR010177">
    <property type="entry name" value="Paired_CXXCH_1"/>
</dbReference>
<dbReference type="Pfam" id="PF09699">
    <property type="entry name" value="Paired_CXXCH_1"/>
    <property type="match status" value="1"/>
</dbReference>
<proteinExistence type="predicted"/>
<protein>
    <recommendedName>
        <fullName evidence="1">Doubled CXXCH motif domain-containing protein</fullName>
    </recommendedName>
</protein>
<evidence type="ECO:0000313" key="2">
    <source>
        <dbReference type="EMBL" id="KKM91345.1"/>
    </source>
</evidence>
<sequence>MKIGRSWRAGGLIAVALCLVFLTTGTVMGSDKEHEKAAPKAKAATEHEFPEFFVTPPPFSEGIFPCSQCHAGMEPNKERRELYFHTEVQEVFDHAAEQRWCLDCHNPNDRDKLRLVSEKLVSFEESYYLCGQCHGTIFRDWKAGIHGKRTGEWDGKKTYRLCVNCHNPHSPKFRPLHPLPAPNRPDEYKYRKVMAPEEFPTNPIGDLK</sequence>
<gene>
    <name evidence="2" type="ORF">LCGC14_1229420</name>
</gene>
<dbReference type="SUPFAM" id="SSF48695">
    <property type="entry name" value="Multiheme cytochromes"/>
    <property type="match status" value="1"/>
</dbReference>
<feature type="domain" description="Doubled CXXCH motif" evidence="1">
    <location>
        <begin position="97"/>
        <end position="135"/>
    </location>
</feature>
<accession>A0A0F9NRA2</accession>
<reference evidence="2" key="1">
    <citation type="journal article" date="2015" name="Nature">
        <title>Complex archaea that bridge the gap between prokaryotes and eukaryotes.</title>
        <authorList>
            <person name="Spang A."/>
            <person name="Saw J.H."/>
            <person name="Jorgensen S.L."/>
            <person name="Zaremba-Niedzwiedzka K."/>
            <person name="Martijn J."/>
            <person name="Lind A.E."/>
            <person name="van Eijk R."/>
            <person name="Schleper C."/>
            <person name="Guy L."/>
            <person name="Ettema T.J."/>
        </authorList>
    </citation>
    <scope>NUCLEOTIDE SEQUENCE</scope>
</reference>